<organism evidence="3 4">
    <name type="scientific">Saguinus oedipus</name>
    <name type="common">Cotton-top tamarin</name>
    <name type="synonym">Oedipomidas oedipus</name>
    <dbReference type="NCBI Taxonomy" id="9490"/>
    <lineage>
        <taxon>Eukaryota</taxon>
        <taxon>Metazoa</taxon>
        <taxon>Chordata</taxon>
        <taxon>Craniata</taxon>
        <taxon>Vertebrata</taxon>
        <taxon>Euteleostomi</taxon>
        <taxon>Mammalia</taxon>
        <taxon>Eutheria</taxon>
        <taxon>Euarchontoglires</taxon>
        <taxon>Primates</taxon>
        <taxon>Haplorrhini</taxon>
        <taxon>Platyrrhini</taxon>
        <taxon>Cebidae</taxon>
        <taxon>Callitrichinae</taxon>
        <taxon>Saguinus</taxon>
    </lineage>
</organism>
<gene>
    <name evidence="3" type="ORF">P7K49_037906</name>
</gene>
<name>A0ABQ9TJE8_SAGOE</name>
<keyword evidence="1" id="KW-0687">Ribonucleoprotein</keyword>
<reference evidence="3 4" key="1">
    <citation type="submission" date="2023-05" db="EMBL/GenBank/DDBJ databases">
        <title>B98-5 Cell Line De Novo Hybrid Assembly: An Optical Mapping Approach.</title>
        <authorList>
            <person name="Kananen K."/>
            <person name="Auerbach J.A."/>
            <person name="Kautto E."/>
            <person name="Blachly J.S."/>
        </authorList>
    </citation>
    <scope>NUCLEOTIDE SEQUENCE [LARGE SCALE GENOMIC DNA]</scope>
    <source>
        <strain evidence="3">B95-8</strain>
        <tissue evidence="3">Cell line</tissue>
    </source>
</reference>
<dbReference type="PROSITE" id="PS00526">
    <property type="entry name" value="RIBOSOMAL_L19E"/>
    <property type="match status" value="1"/>
</dbReference>
<dbReference type="EMBL" id="JASSZA010000022">
    <property type="protein sequence ID" value="KAK2084873.1"/>
    <property type="molecule type" value="Genomic_DNA"/>
</dbReference>
<evidence type="ECO:0000313" key="3">
    <source>
        <dbReference type="EMBL" id="KAK2084873.1"/>
    </source>
</evidence>
<evidence type="ECO:0000313" key="4">
    <source>
        <dbReference type="Proteomes" id="UP001266305"/>
    </source>
</evidence>
<keyword evidence="1" id="KW-0689">Ribosomal protein</keyword>
<dbReference type="SUPFAM" id="SSF48140">
    <property type="entry name" value="Ribosomal protein L19 (L19e)"/>
    <property type="match status" value="1"/>
</dbReference>
<dbReference type="Pfam" id="PF01280">
    <property type="entry name" value="Ribosomal_L19e"/>
    <property type="match status" value="1"/>
</dbReference>
<dbReference type="InterPro" id="IPR035970">
    <property type="entry name" value="60S_ribosomal_eL19_sf"/>
</dbReference>
<protein>
    <recommendedName>
        <fullName evidence="1">Ribosomal protein L19</fullName>
    </recommendedName>
</protein>
<dbReference type="InterPro" id="IPR057259">
    <property type="entry name" value="Ribosomal_L19e"/>
</dbReference>
<dbReference type="Gene3D" id="1.10.1650.10">
    <property type="match status" value="1"/>
</dbReference>
<dbReference type="InterPro" id="IPR015972">
    <property type="entry name" value="Ribosomal_eL19_dom1"/>
</dbReference>
<dbReference type="Proteomes" id="UP001266305">
    <property type="component" value="Unassembled WGS sequence"/>
</dbReference>
<sequence>TENIMVGTTLAHSKRSLDQVPSRFSAAAAAMSKLRLQRRLVSSVFRCGKEKVWLDPIRSRQC</sequence>
<dbReference type="InterPro" id="IPR023638">
    <property type="entry name" value="Ribosomal_eL19_CS"/>
</dbReference>
<accession>A0ABQ9TJE8</accession>
<proteinExistence type="inferred from homology"/>
<comment type="similarity">
    <text evidence="1">Belongs to the eukaryotic ribosomal protein eL19 family.</text>
</comment>
<evidence type="ECO:0000259" key="2">
    <source>
        <dbReference type="Pfam" id="PF01280"/>
    </source>
</evidence>
<feature type="non-terminal residue" evidence="3">
    <location>
        <position position="1"/>
    </location>
</feature>
<keyword evidence="4" id="KW-1185">Reference proteome</keyword>
<evidence type="ECO:0000256" key="1">
    <source>
        <dbReference type="RuleBase" id="RU000574"/>
    </source>
</evidence>
<comment type="caution">
    <text evidence="3">The sequence shown here is derived from an EMBL/GenBank/DDBJ whole genome shotgun (WGS) entry which is preliminary data.</text>
</comment>
<feature type="domain" description="Ribosomal protein L19e N-terminal" evidence="2">
    <location>
        <begin position="33"/>
        <end position="58"/>
    </location>
</feature>